<evidence type="ECO:0000313" key="2">
    <source>
        <dbReference type="EMBL" id="OBI79841.1"/>
    </source>
</evidence>
<dbReference type="AlphaFoldDB" id="A0A1A3C294"/>
<evidence type="ECO:0000256" key="1">
    <source>
        <dbReference type="SAM" id="MobiDB-lite"/>
    </source>
</evidence>
<accession>A0A1A3C294</accession>
<comment type="caution">
    <text evidence="2">The sequence shown here is derived from an EMBL/GenBank/DDBJ whole genome shotgun (WGS) entry which is preliminary data.</text>
</comment>
<proteinExistence type="predicted"/>
<dbReference type="Proteomes" id="UP000093795">
    <property type="component" value="Unassembled WGS sequence"/>
</dbReference>
<reference evidence="2 3" key="1">
    <citation type="submission" date="2016-06" db="EMBL/GenBank/DDBJ databases">
        <authorList>
            <person name="Kjaerup R.B."/>
            <person name="Dalgaard T.S."/>
            <person name="Juul-Madsen H.R."/>
        </authorList>
    </citation>
    <scope>NUCLEOTIDE SEQUENCE [LARGE SCALE GENOMIC DNA]</scope>
    <source>
        <strain evidence="2 3">1081914.2</strain>
    </source>
</reference>
<evidence type="ECO:0000313" key="3">
    <source>
        <dbReference type="Proteomes" id="UP000093795"/>
    </source>
</evidence>
<gene>
    <name evidence="2" type="ORF">A9X01_25735</name>
</gene>
<organism evidence="2 3">
    <name type="scientific">Mycobacterium asiaticum</name>
    <dbReference type="NCBI Taxonomy" id="1790"/>
    <lineage>
        <taxon>Bacteria</taxon>
        <taxon>Bacillati</taxon>
        <taxon>Actinomycetota</taxon>
        <taxon>Actinomycetes</taxon>
        <taxon>Mycobacteriales</taxon>
        <taxon>Mycobacteriaceae</taxon>
        <taxon>Mycobacterium</taxon>
    </lineage>
</organism>
<name>A0A1A3C294_MYCAS</name>
<feature type="region of interest" description="Disordered" evidence="1">
    <location>
        <begin position="84"/>
        <end position="142"/>
    </location>
</feature>
<dbReference type="EMBL" id="LZKQ01000219">
    <property type="protein sequence ID" value="OBI79841.1"/>
    <property type="molecule type" value="Genomic_DNA"/>
</dbReference>
<sequence>MARELLGMATGAESEAVKLNAIRDALDRAGLGAKTEVALELKPWERLLDDIAGVATISRAEHRAINGRPLVEEPAPADAIDAEVVEPSDESGPERAAETPGSEMRYPETGGVPAGDMPSGTGLMTLQDAAEAERARRTGRRW</sequence>
<protein>
    <submittedName>
        <fullName evidence="2">Uncharacterized protein</fullName>
    </submittedName>
</protein>